<dbReference type="EMBL" id="CP092875">
    <property type="protein sequence ID" value="UYV75746.1"/>
    <property type="molecule type" value="Genomic_DNA"/>
</dbReference>
<gene>
    <name evidence="1" type="ORF">LAZ67_13001194</name>
</gene>
<keyword evidence="2" id="KW-1185">Reference proteome</keyword>
<dbReference type="SUPFAM" id="SSF56672">
    <property type="entry name" value="DNA/RNA polymerases"/>
    <property type="match status" value="1"/>
</dbReference>
<dbReference type="InterPro" id="IPR050951">
    <property type="entry name" value="Retrovirus_Pol_polyprotein"/>
</dbReference>
<evidence type="ECO:0000313" key="2">
    <source>
        <dbReference type="Proteomes" id="UP001235939"/>
    </source>
</evidence>
<organism evidence="1 2">
    <name type="scientific">Cordylochernes scorpioides</name>
    <dbReference type="NCBI Taxonomy" id="51811"/>
    <lineage>
        <taxon>Eukaryota</taxon>
        <taxon>Metazoa</taxon>
        <taxon>Ecdysozoa</taxon>
        <taxon>Arthropoda</taxon>
        <taxon>Chelicerata</taxon>
        <taxon>Arachnida</taxon>
        <taxon>Pseudoscorpiones</taxon>
        <taxon>Cheliferoidea</taxon>
        <taxon>Chernetidae</taxon>
        <taxon>Cordylochernes</taxon>
    </lineage>
</organism>
<dbReference type="Proteomes" id="UP001235939">
    <property type="component" value="Chromosome 13"/>
</dbReference>
<reference evidence="1 2" key="1">
    <citation type="submission" date="2022-01" db="EMBL/GenBank/DDBJ databases">
        <title>A chromosomal length assembly of Cordylochernes scorpioides.</title>
        <authorList>
            <person name="Zeh D."/>
            <person name="Zeh J."/>
        </authorList>
    </citation>
    <scope>NUCLEOTIDE SEQUENCE [LARGE SCALE GENOMIC DNA]</scope>
    <source>
        <strain evidence="1">IN4F17</strain>
        <tissue evidence="1">Whole Body</tissue>
    </source>
</reference>
<dbReference type="PANTHER" id="PTHR37984:SF5">
    <property type="entry name" value="PROTEIN NYNRIN-LIKE"/>
    <property type="match status" value="1"/>
</dbReference>
<accession>A0ABY6L3N0</accession>
<protein>
    <submittedName>
        <fullName evidence="1">K02A2.6-like</fullName>
    </submittedName>
</protein>
<dbReference type="PANTHER" id="PTHR37984">
    <property type="entry name" value="PROTEIN CBG26694"/>
    <property type="match status" value="1"/>
</dbReference>
<evidence type="ECO:0000313" key="1">
    <source>
        <dbReference type="EMBL" id="UYV75746.1"/>
    </source>
</evidence>
<dbReference type="InterPro" id="IPR036397">
    <property type="entry name" value="RNaseH_sf"/>
</dbReference>
<dbReference type="InterPro" id="IPR043502">
    <property type="entry name" value="DNA/RNA_pol_sf"/>
</dbReference>
<name>A0ABY6L3N0_9ARAC</name>
<sequence length="413" mass="47370">MCHFVSDQITILGHIANEFGTQPDPEKVKAIVHFSKPRSISETRSFFGLSSVAKAITRHVGWKGFKDPSGHLARWALKLQEYDINIVYKSGRKHEDADISKCFAHCKECQRTKGVPQKPPGLLVPIPPTTSPFQKIGINYLGRFPLSHTGNIWIIVSTDYLFRFAIKKKPQQPQKRLNYQPSLLKTSYTSMALLGRSSLTEEVISCLRPYEEQFTNSPRRTTLKRMKNWDSILPYFTFAYNTARQGTTGYSPFFLVHGREVETPLDSILPYQPAGTAENYVGHLVTNAEDARKLVHLNILQAQSKDKEHYDKKHHQVTRFGLGVHPSPYRWLVGEVIEEIFRTLRVTRKISSANYQVENTFFPSPELMMSWTPFKGRYSSPQLILNQGNGKLKYTEKRKRKQLSHPTVCMNLL</sequence>
<dbReference type="Gene3D" id="3.30.420.10">
    <property type="entry name" value="Ribonuclease H-like superfamily/Ribonuclease H"/>
    <property type="match status" value="1"/>
</dbReference>
<proteinExistence type="predicted"/>